<evidence type="ECO:0000256" key="1">
    <source>
        <dbReference type="SAM" id="Phobius"/>
    </source>
</evidence>
<gene>
    <name evidence="2" type="ORF">POPTR_004G143000</name>
</gene>
<protein>
    <submittedName>
        <fullName evidence="2">Uncharacterized protein</fullName>
    </submittedName>
</protein>
<dbReference type="InParanoid" id="A0A2K2AUK2"/>
<keyword evidence="1" id="KW-1133">Transmembrane helix</keyword>
<reference evidence="2 3" key="1">
    <citation type="journal article" date="2006" name="Science">
        <title>The genome of black cottonwood, Populus trichocarpa (Torr. &amp; Gray).</title>
        <authorList>
            <person name="Tuskan G.A."/>
            <person name="Difazio S."/>
            <person name="Jansson S."/>
            <person name="Bohlmann J."/>
            <person name="Grigoriev I."/>
            <person name="Hellsten U."/>
            <person name="Putnam N."/>
            <person name="Ralph S."/>
            <person name="Rombauts S."/>
            <person name="Salamov A."/>
            <person name="Schein J."/>
            <person name="Sterck L."/>
            <person name="Aerts A."/>
            <person name="Bhalerao R.R."/>
            <person name="Bhalerao R.P."/>
            <person name="Blaudez D."/>
            <person name="Boerjan W."/>
            <person name="Brun A."/>
            <person name="Brunner A."/>
            <person name="Busov V."/>
            <person name="Campbell M."/>
            <person name="Carlson J."/>
            <person name="Chalot M."/>
            <person name="Chapman J."/>
            <person name="Chen G.L."/>
            <person name="Cooper D."/>
            <person name="Coutinho P.M."/>
            <person name="Couturier J."/>
            <person name="Covert S."/>
            <person name="Cronk Q."/>
            <person name="Cunningham R."/>
            <person name="Davis J."/>
            <person name="Degroeve S."/>
            <person name="Dejardin A."/>
            <person name="Depamphilis C."/>
            <person name="Detter J."/>
            <person name="Dirks B."/>
            <person name="Dubchak I."/>
            <person name="Duplessis S."/>
            <person name="Ehlting J."/>
            <person name="Ellis B."/>
            <person name="Gendler K."/>
            <person name="Goodstein D."/>
            <person name="Gribskov M."/>
            <person name="Grimwood J."/>
            <person name="Groover A."/>
            <person name="Gunter L."/>
            <person name="Hamberger B."/>
            <person name="Heinze B."/>
            <person name="Helariutta Y."/>
            <person name="Henrissat B."/>
            <person name="Holligan D."/>
            <person name="Holt R."/>
            <person name="Huang W."/>
            <person name="Islam-Faridi N."/>
            <person name="Jones S."/>
            <person name="Jones-Rhoades M."/>
            <person name="Jorgensen R."/>
            <person name="Joshi C."/>
            <person name="Kangasjarvi J."/>
            <person name="Karlsson J."/>
            <person name="Kelleher C."/>
            <person name="Kirkpatrick R."/>
            <person name="Kirst M."/>
            <person name="Kohler A."/>
            <person name="Kalluri U."/>
            <person name="Larimer F."/>
            <person name="Leebens-Mack J."/>
            <person name="Leple J.C."/>
            <person name="Locascio P."/>
            <person name="Lou Y."/>
            <person name="Lucas S."/>
            <person name="Martin F."/>
            <person name="Montanini B."/>
            <person name="Napoli C."/>
            <person name="Nelson D.R."/>
            <person name="Nelson C."/>
            <person name="Nieminen K."/>
            <person name="Nilsson O."/>
            <person name="Pereda V."/>
            <person name="Peter G."/>
            <person name="Philippe R."/>
            <person name="Pilate G."/>
            <person name="Poliakov A."/>
            <person name="Razumovskaya J."/>
            <person name="Richardson P."/>
            <person name="Rinaldi C."/>
            <person name="Ritland K."/>
            <person name="Rouze P."/>
            <person name="Ryaboy D."/>
            <person name="Schmutz J."/>
            <person name="Schrader J."/>
            <person name="Segerman B."/>
            <person name="Shin H."/>
            <person name="Siddiqui A."/>
            <person name="Sterky F."/>
            <person name="Terry A."/>
            <person name="Tsai C.J."/>
            <person name="Uberbacher E."/>
            <person name="Unneberg P."/>
            <person name="Vahala J."/>
            <person name="Wall K."/>
            <person name="Wessler S."/>
            <person name="Yang G."/>
            <person name="Yin T."/>
            <person name="Douglas C."/>
            <person name="Marra M."/>
            <person name="Sandberg G."/>
            <person name="Van de Peer Y."/>
            <person name="Rokhsar D."/>
        </authorList>
    </citation>
    <scope>NUCLEOTIDE SEQUENCE [LARGE SCALE GENOMIC DNA]</scope>
    <source>
        <strain evidence="3">cv. Nisqually</strain>
    </source>
</reference>
<dbReference type="EMBL" id="CM009293">
    <property type="protein sequence ID" value="PNT41214.1"/>
    <property type="molecule type" value="Genomic_DNA"/>
</dbReference>
<keyword evidence="1" id="KW-0472">Membrane</keyword>
<feature type="transmembrane region" description="Helical" evidence="1">
    <location>
        <begin position="34"/>
        <end position="54"/>
    </location>
</feature>
<keyword evidence="1" id="KW-0812">Transmembrane</keyword>
<keyword evidence="3" id="KW-1185">Reference proteome</keyword>
<evidence type="ECO:0000313" key="3">
    <source>
        <dbReference type="Proteomes" id="UP000006729"/>
    </source>
</evidence>
<accession>A0A2K2AUK2</accession>
<organism evidence="2 3">
    <name type="scientific">Populus trichocarpa</name>
    <name type="common">Western balsam poplar</name>
    <name type="synonym">Populus balsamifera subsp. trichocarpa</name>
    <dbReference type="NCBI Taxonomy" id="3694"/>
    <lineage>
        <taxon>Eukaryota</taxon>
        <taxon>Viridiplantae</taxon>
        <taxon>Streptophyta</taxon>
        <taxon>Embryophyta</taxon>
        <taxon>Tracheophyta</taxon>
        <taxon>Spermatophyta</taxon>
        <taxon>Magnoliopsida</taxon>
        <taxon>eudicotyledons</taxon>
        <taxon>Gunneridae</taxon>
        <taxon>Pentapetalae</taxon>
        <taxon>rosids</taxon>
        <taxon>fabids</taxon>
        <taxon>Malpighiales</taxon>
        <taxon>Salicaceae</taxon>
        <taxon>Saliceae</taxon>
        <taxon>Populus</taxon>
    </lineage>
</organism>
<name>A0A2K2AUK2_POPTR</name>
<dbReference type="AlphaFoldDB" id="A0A2K2AUK2"/>
<evidence type="ECO:0000313" key="2">
    <source>
        <dbReference type="EMBL" id="PNT41214.1"/>
    </source>
</evidence>
<proteinExistence type="predicted"/>
<dbReference type="Proteomes" id="UP000006729">
    <property type="component" value="Chromosome 4"/>
</dbReference>
<sequence length="156" mass="16718">MAFEVACAFSEAAYVDFGLLVSGFYASEERNTGAVVAGGATLLWMVLVVVEGWLPGGCVAVTRKGRVFVMGLLGWLEQGLLANGHGGGMGVKVTVFVGRMRSWVAVAGTAVDGGAAGENGGTAVFGRNQRHKVWVQDCDRWRLRLGEWFQFEEMGR</sequence>